<name>A0A4V1L5J5_9BACT</name>
<feature type="domain" description="NIPSNAP" evidence="1">
    <location>
        <begin position="156"/>
        <end position="259"/>
    </location>
</feature>
<feature type="domain" description="NIPSNAP" evidence="1">
    <location>
        <begin position="36"/>
        <end position="115"/>
    </location>
</feature>
<dbReference type="AlphaFoldDB" id="A0A4V1L5J5"/>
<accession>A0A4V1L5J5</accession>
<dbReference type="Gene3D" id="3.30.70.100">
    <property type="match status" value="2"/>
</dbReference>
<keyword evidence="3" id="KW-1185">Reference proteome</keyword>
<evidence type="ECO:0000259" key="1">
    <source>
        <dbReference type="Pfam" id="PF07978"/>
    </source>
</evidence>
<dbReference type="SUPFAM" id="SSF54909">
    <property type="entry name" value="Dimeric alpha+beta barrel"/>
    <property type="match status" value="2"/>
</dbReference>
<evidence type="ECO:0000313" key="3">
    <source>
        <dbReference type="Proteomes" id="UP000289437"/>
    </source>
</evidence>
<sequence>MQRRKFVASMIAGAGVGLAMKGGEMQAQESSSMEFYQLRKYTLRTGPQQEITGKFFEHAMIPALNRLGISTVGAFKLDIGPETPTLYLLLPSTSAETLLTVDLRLAHDSKFVEAAQDFWNAPASAPAFERVETSMLSAFTGWPKLVVPKHEKRIFQLRTYENASYGAHVTKVKMFNEAEIGIFTKSGLAPVFFGSTLVGSRTPSLTYMLTFPDVATLNQNWSTFVADPAWKEISHRPEYADAKIVSNISNLYLSPLPSSQI</sequence>
<dbReference type="InterPro" id="IPR012577">
    <property type="entry name" value="NIPSNAP"/>
</dbReference>
<dbReference type="RefSeq" id="WP_192898016.1">
    <property type="nucleotide sequence ID" value="NZ_RDSM01000002.1"/>
</dbReference>
<reference evidence="2 3" key="1">
    <citation type="submission" date="2018-11" db="EMBL/GenBank/DDBJ databases">
        <authorList>
            <person name="Mardanov A.V."/>
            <person name="Ravin N.V."/>
            <person name="Dedysh S.N."/>
        </authorList>
    </citation>
    <scope>NUCLEOTIDE SEQUENCE [LARGE SCALE GENOMIC DNA]</scope>
    <source>
        <strain evidence="2 3">AF10</strain>
    </source>
</reference>
<dbReference type="Proteomes" id="UP000289437">
    <property type="component" value="Unassembled WGS sequence"/>
</dbReference>
<organism evidence="2 3">
    <name type="scientific">Granulicella sibirica</name>
    <dbReference type="NCBI Taxonomy" id="2479048"/>
    <lineage>
        <taxon>Bacteria</taxon>
        <taxon>Pseudomonadati</taxon>
        <taxon>Acidobacteriota</taxon>
        <taxon>Terriglobia</taxon>
        <taxon>Terriglobales</taxon>
        <taxon>Acidobacteriaceae</taxon>
        <taxon>Granulicella</taxon>
    </lineage>
</organism>
<reference evidence="3" key="2">
    <citation type="submission" date="2019-02" db="EMBL/GenBank/DDBJ databases">
        <title>Granulicella sibirica sp. nov., a psychrotolerant acidobacterium isolated from an organic soil layer in forested tundra, West Siberia.</title>
        <authorList>
            <person name="Oshkin I.Y."/>
            <person name="Kulichevskaya I.S."/>
            <person name="Rijpstra W.I.C."/>
            <person name="Sinninghe Damste J.S."/>
            <person name="Rakitin A.L."/>
            <person name="Ravin N.V."/>
            <person name="Dedysh S.N."/>
        </authorList>
    </citation>
    <scope>NUCLEOTIDE SEQUENCE [LARGE SCALE GENOMIC DNA]</scope>
    <source>
        <strain evidence="3">AF10</strain>
    </source>
</reference>
<dbReference type="Pfam" id="PF07978">
    <property type="entry name" value="NIPSNAP"/>
    <property type="match status" value="2"/>
</dbReference>
<evidence type="ECO:0000313" key="2">
    <source>
        <dbReference type="EMBL" id="RXH55984.1"/>
    </source>
</evidence>
<protein>
    <recommendedName>
        <fullName evidence="1">NIPSNAP domain-containing protein</fullName>
    </recommendedName>
</protein>
<gene>
    <name evidence="2" type="ORF">GRAN_2841</name>
</gene>
<dbReference type="EMBL" id="RDSM01000002">
    <property type="protein sequence ID" value="RXH55984.1"/>
    <property type="molecule type" value="Genomic_DNA"/>
</dbReference>
<proteinExistence type="predicted"/>
<comment type="caution">
    <text evidence="2">The sequence shown here is derived from an EMBL/GenBank/DDBJ whole genome shotgun (WGS) entry which is preliminary data.</text>
</comment>
<dbReference type="InterPro" id="IPR011008">
    <property type="entry name" value="Dimeric_a/b-barrel"/>
</dbReference>